<dbReference type="Proteomes" id="UP000323426">
    <property type="component" value="Unassembled WGS sequence"/>
</dbReference>
<comment type="similarity">
    <text evidence="1">Belongs to the membrane fusion protein (MFP) (TC 8.A.1) family.</text>
</comment>
<dbReference type="InterPro" id="IPR058647">
    <property type="entry name" value="BSH_CzcB-like"/>
</dbReference>
<dbReference type="GO" id="GO:1990281">
    <property type="term" value="C:efflux pump complex"/>
    <property type="evidence" value="ECO:0007669"/>
    <property type="project" value="TreeGrafter"/>
</dbReference>
<name>A0A5M6D7R8_9BACT</name>
<evidence type="ECO:0000259" key="6">
    <source>
        <dbReference type="Pfam" id="PF25989"/>
    </source>
</evidence>
<feature type="domain" description="YknX-like C-terminal permuted SH3-like" evidence="6">
    <location>
        <begin position="306"/>
        <end position="377"/>
    </location>
</feature>
<feature type="domain" description="CzcB-like barrel-sandwich hybrid" evidence="5">
    <location>
        <begin position="93"/>
        <end position="209"/>
    </location>
</feature>
<dbReference type="Pfam" id="PF25893">
    <property type="entry name" value="HH_CzcB"/>
    <property type="match status" value="1"/>
</dbReference>
<dbReference type="Gene3D" id="2.40.30.170">
    <property type="match status" value="1"/>
</dbReference>
<feature type="coiled-coil region" evidence="2">
    <location>
        <begin position="16"/>
        <end position="50"/>
    </location>
</feature>
<evidence type="ECO:0000259" key="5">
    <source>
        <dbReference type="Pfam" id="PF25973"/>
    </source>
</evidence>
<dbReference type="EMBL" id="VWSF01000014">
    <property type="protein sequence ID" value="KAA5543393.1"/>
    <property type="molecule type" value="Genomic_DNA"/>
</dbReference>
<protein>
    <submittedName>
        <fullName evidence="7">Efflux RND transporter periplasmic adaptor subunit</fullName>
    </submittedName>
</protein>
<evidence type="ECO:0000256" key="2">
    <source>
        <dbReference type="SAM" id="Coils"/>
    </source>
</evidence>
<dbReference type="Pfam" id="PF25954">
    <property type="entry name" value="Beta-barrel_RND_2"/>
    <property type="match status" value="1"/>
</dbReference>
<dbReference type="InterPro" id="IPR058648">
    <property type="entry name" value="HH_CzcB-like"/>
</dbReference>
<dbReference type="AlphaFoldDB" id="A0A5M6D7R8"/>
<dbReference type="SUPFAM" id="SSF111369">
    <property type="entry name" value="HlyD-like secretion proteins"/>
    <property type="match status" value="1"/>
</dbReference>
<reference evidence="7 8" key="1">
    <citation type="submission" date="2019-09" db="EMBL/GenBank/DDBJ databases">
        <title>Genome sequence and assembly of Adhaeribacter sp.</title>
        <authorList>
            <person name="Chhetri G."/>
        </authorList>
    </citation>
    <scope>NUCLEOTIDE SEQUENCE [LARGE SCALE GENOMIC DNA]</scope>
    <source>
        <strain evidence="7 8">DK36</strain>
    </source>
</reference>
<dbReference type="GO" id="GO:0015562">
    <property type="term" value="F:efflux transmembrane transporter activity"/>
    <property type="evidence" value="ECO:0007669"/>
    <property type="project" value="TreeGrafter"/>
</dbReference>
<comment type="caution">
    <text evidence="7">The sequence shown here is derived from an EMBL/GenBank/DDBJ whole genome shotgun (WGS) entry which is preliminary data.</text>
</comment>
<dbReference type="NCBIfam" id="TIGR01730">
    <property type="entry name" value="RND_mfp"/>
    <property type="match status" value="1"/>
</dbReference>
<dbReference type="Pfam" id="PF25973">
    <property type="entry name" value="BSH_CzcB"/>
    <property type="match status" value="1"/>
</dbReference>
<keyword evidence="2" id="KW-0175">Coiled coil</keyword>
<organism evidence="7 8">
    <name type="scientific">Adhaeribacter rhizoryzae</name>
    <dbReference type="NCBI Taxonomy" id="2607907"/>
    <lineage>
        <taxon>Bacteria</taxon>
        <taxon>Pseudomonadati</taxon>
        <taxon>Bacteroidota</taxon>
        <taxon>Cytophagia</taxon>
        <taxon>Cytophagales</taxon>
        <taxon>Hymenobacteraceae</taxon>
        <taxon>Adhaeribacter</taxon>
    </lineage>
</organism>
<gene>
    <name evidence="7" type="ORF">F0145_17290</name>
</gene>
<accession>A0A5M6D7R8</accession>
<proteinExistence type="inferred from homology"/>
<dbReference type="PANTHER" id="PTHR30469">
    <property type="entry name" value="MULTIDRUG RESISTANCE PROTEIN MDTA"/>
    <property type="match status" value="1"/>
</dbReference>
<dbReference type="Pfam" id="PF25989">
    <property type="entry name" value="YknX_C"/>
    <property type="match status" value="1"/>
</dbReference>
<keyword evidence="8" id="KW-1185">Reference proteome</keyword>
<feature type="domain" description="CzcB-like alpha-helical hairpin" evidence="3">
    <location>
        <begin position="135"/>
        <end position="183"/>
    </location>
</feature>
<dbReference type="InterPro" id="IPR006143">
    <property type="entry name" value="RND_pump_MFP"/>
</dbReference>
<sequence>MKNKIGVFVLSFAIVLSACNKEAASKEEQLAELKKQQTEIQGQIASLEEQLRTEGKLSTPAAAAVPVATLTVTPQAFSNFLEVQGRVDFDQNVVVSAKVPGVLTSVRAKRGDQVSKGQVLATIDAGILEQGVAELRTSLDLARTVYEKQKNLWDQKIGTEIQYLQAKNNKEALERRLATMREQQAQYLIKAPISGVVDEFNPKIGEAVGPGSPVPVARIVNTTGLKVVADIPEAHAGKLRKGVDALVSLPDIGQEFPANVTAVTQVINTSNRSFPIEIRIKGKLDAPIRPNMVAIVKVKEYNNPNALVVPVNIIQRDESDSYVYVVEKEGNGTVVKRRKVTLGQTYAGNTEITSGLNPNDQVVTAGQQNLNEGQAVALNK</sequence>
<evidence type="ECO:0000259" key="3">
    <source>
        <dbReference type="Pfam" id="PF25893"/>
    </source>
</evidence>
<feature type="coiled-coil region" evidence="2">
    <location>
        <begin position="156"/>
        <end position="190"/>
    </location>
</feature>
<dbReference type="Gene3D" id="1.10.287.470">
    <property type="entry name" value="Helix hairpin bin"/>
    <property type="match status" value="1"/>
</dbReference>
<dbReference type="PROSITE" id="PS51257">
    <property type="entry name" value="PROKAR_LIPOPROTEIN"/>
    <property type="match status" value="1"/>
</dbReference>
<dbReference type="InterPro" id="IPR058792">
    <property type="entry name" value="Beta-barrel_RND_2"/>
</dbReference>
<evidence type="ECO:0000313" key="8">
    <source>
        <dbReference type="Proteomes" id="UP000323426"/>
    </source>
</evidence>
<dbReference type="Gene3D" id="2.40.50.100">
    <property type="match status" value="1"/>
</dbReference>
<dbReference type="InterPro" id="IPR058637">
    <property type="entry name" value="YknX-like_C"/>
</dbReference>
<evidence type="ECO:0000256" key="1">
    <source>
        <dbReference type="ARBA" id="ARBA00009477"/>
    </source>
</evidence>
<feature type="domain" description="CusB-like beta-barrel" evidence="4">
    <location>
        <begin position="227"/>
        <end position="299"/>
    </location>
</feature>
<evidence type="ECO:0000313" key="7">
    <source>
        <dbReference type="EMBL" id="KAA5543393.1"/>
    </source>
</evidence>
<dbReference type="Gene3D" id="2.40.420.20">
    <property type="match status" value="1"/>
</dbReference>
<dbReference type="PANTHER" id="PTHR30469:SF15">
    <property type="entry name" value="HLYD FAMILY OF SECRETION PROTEINS"/>
    <property type="match status" value="1"/>
</dbReference>
<evidence type="ECO:0000259" key="4">
    <source>
        <dbReference type="Pfam" id="PF25954"/>
    </source>
</evidence>
<dbReference type="RefSeq" id="WP_150090212.1">
    <property type="nucleotide sequence ID" value="NZ_VWSF01000014.1"/>
</dbReference>